<keyword evidence="4 5" id="KW-0067">ATP-binding</keyword>
<dbReference type="EC" id="6.3.4.18" evidence="5 6"/>
<protein>
    <recommendedName>
        <fullName evidence="5 6">N5-carboxyaminoimidazole ribonucleotide synthase</fullName>
        <shortName evidence="5 6">N5-CAIR synthase</shortName>
        <ecNumber evidence="5 6">6.3.4.18</ecNumber>
    </recommendedName>
    <alternativeName>
        <fullName evidence="5 6">5-(carboxyamino)imidazole ribonucleotide synthetase</fullName>
    </alternativeName>
</protein>
<feature type="binding site" evidence="5">
    <location>
        <begin position="189"/>
        <end position="192"/>
    </location>
    <ligand>
        <name>ATP</name>
        <dbReference type="ChEBI" id="CHEBI:30616"/>
    </ligand>
</feature>
<dbReference type="InterPro" id="IPR040686">
    <property type="entry name" value="PurK_C"/>
</dbReference>
<feature type="binding site" evidence="5">
    <location>
        <position position="220"/>
    </location>
    <ligand>
        <name>ATP</name>
        <dbReference type="ChEBI" id="CHEBI:30616"/>
    </ligand>
</feature>
<dbReference type="GO" id="GO:0005829">
    <property type="term" value="C:cytosol"/>
    <property type="evidence" value="ECO:0007669"/>
    <property type="project" value="TreeGrafter"/>
</dbReference>
<dbReference type="SUPFAM" id="SSF56059">
    <property type="entry name" value="Glutathione synthetase ATP-binding domain-like"/>
    <property type="match status" value="1"/>
</dbReference>
<dbReference type="NCBIfam" id="NF004679">
    <property type="entry name" value="PRK06019.1-5"/>
    <property type="match status" value="1"/>
</dbReference>
<comment type="caution">
    <text evidence="5">Lacks conserved residue(s) required for the propagation of feature annotation.</text>
</comment>
<dbReference type="AlphaFoldDB" id="A0A518D3Y0"/>
<evidence type="ECO:0000313" key="9">
    <source>
        <dbReference type="Proteomes" id="UP000319342"/>
    </source>
</evidence>
<feature type="binding site" evidence="5">
    <location>
        <position position="114"/>
    </location>
    <ligand>
        <name>ATP</name>
        <dbReference type="ChEBI" id="CHEBI:30616"/>
    </ligand>
</feature>
<dbReference type="GO" id="GO:0005524">
    <property type="term" value="F:ATP binding"/>
    <property type="evidence" value="ECO:0007669"/>
    <property type="project" value="UniProtKB-UniRule"/>
</dbReference>
<evidence type="ECO:0000313" key="8">
    <source>
        <dbReference type="EMBL" id="QDU86180.1"/>
    </source>
</evidence>
<comment type="pathway">
    <text evidence="5 6">Purine metabolism; IMP biosynthesis via de novo pathway; 5-amino-1-(5-phospho-D-ribosyl)imidazole-4-carboxylate from 5-amino-1-(5-phospho-D-ribosyl)imidazole (N5-CAIR route): step 1/2.</text>
</comment>
<dbReference type="FunFam" id="3.40.50.20:FF:000016">
    <property type="entry name" value="N5-carboxyaminoimidazole ribonucleotide synthase"/>
    <property type="match status" value="1"/>
</dbReference>
<dbReference type="GO" id="GO:0034028">
    <property type="term" value="F:5-(carboxyamino)imidazole ribonucleotide synthase activity"/>
    <property type="evidence" value="ECO:0007669"/>
    <property type="project" value="UniProtKB-UniRule"/>
</dbReference>
<dbReference type="NCBIfam" id="NF004676">
    <property type="entry name" value="PRK06019.1-2"/>
    <property type="match status" value="1"/>
</dbReference>
<keyword evidence="3 5" id="KW-0658">Purine biosynthesis</keyword>
<dbReference type="InterPro" id="IPR011054">
    <property type="entry name" value="Rudment_hybrid_motif"/>
</dbReference>
<evidence type="ECO:0000256" key="3">
    <source>
        <dbReference type="ARBA" id="ARBA00022755"/>
    </source>
</evidence>
<comment type="function">
    <text evidence="6">Catalyzes the ATP-dependent conversion of 5-aminoimidazole ribonucleotide (AIR) and HCO(3)- to N5-carboxyaminoimidazole ribonucleotide (N5-CAIR).</text>
</comment>
<comment type="catalytic activity">
    <reaction evidence="5 6">
        <text>5-amino-1-(5-phospho-beta-D-ribosyl)imidazole + hydrogencarbonate + ATP = 5-carboxyamino-1-(5-phospho-D-ribosyl)imidazole + ADP + phosphate + 2 H(+)</text>
        <dbReference type="Rhea" id="RHEA:19317"/>
        <dbReference type="ChEBI" id="CHEBI:15378"/>
        <dbReference type="ChEBI" id="CHEBI:17544"/>
        <dbReference type="ChEBI" id="CHEBI:30616"/>
        <dbReference type="ChEBI" id="CHEBI:43474"/>
        <dbReference type="ChEBI" id="CHEBI:58730"/>
        <dbReference type="ChEBI" id="CHEBI:137981"/>
        <dbReference type="ChEBI" id="CHEBI:456216"/>
        <dbReference type="EC" id="6.3.4.18"/>
    </reaction>
</comment>
<dbReference type="Gene3D" id="3.30.470.20">
    <property type="entry name" value="ATP-grasp fold, B domain"/>
    <property type="match status" value="1"/>
</dbReference>
<feature type="binding site" evidence="5">
    <location>
        <position position="154"/>
    </location>
    <ligand>
        <name>ATP</name>
        <dbReference type="ChEBI" id="CHEBI:30616"/>
    </ligand>
</feature>
<comment type="subunit">
    <text evidence="5 6">Homodimer.</text>
</comment>
<dbReference type="GO" id="GO:0004638">
    <property type="term" value="F:phosphoribosylaminoimidazole carboxylase activity"/>
    <property type="evidence" value="ECO:0007669"/>
    <property type="project" value="InterPro"/>
</dbReference>
<sequence>MTGGARPDLEPLPPGSTIGIVGGGQLGRMSALAARPLGYRVIVLDPQEDCPASGVADYHLIAPFDDARALDELARESDVVTFEFENVPAAGLERLRALAPVHPSPEVLATCRDRELEKTFLVKHGFPVAAHRFASWASELEDAARALGTPSVAKATTLGYDGKSQALLESPEDAARVFQAIGSDRVVLERLVPFDAELSVSVARNERGEHRSFAPSRNAHSQHVLDVTTVPAGFPAAVERRAMEIADGIADALELVGVLAVELFLVGDDLLVNELAPRPHNSYHHSIESCVTSQFEQHVRSICGLPLGDTRLLRPAAMANLLGDLWAGGEPQWSRVLGASDAHLHLYGKRDPRPGRKMAHLTVLDDDAATAARRVRELRAALVAQTPIG</sequence>
<dbReference type="NCBIfam" id="NF004675">
    <property type="entry name" value="PRK06019.1-1"/>
    <property type="match status" value="1"/>
</dbReference>
<dbReference type="InterPro" id="IPR054350">
    <property type="entry name" value="PurT/PurK_preATP-grasp"/>
</dbReference>
<keyword evidence="2 5" id="KW-0547">Nucleotide-binding</keyword>
<dbReference type="GO" id="GO:0046872">
    <property type="term" value="F:metal ion binding"/>
    <property type="evidence" value="ECO:0007669"/>
    <property type="project" value="InterPro"/>
</dbReference>
<dbReference type="Gene3D" id="3.40.50.20">
    <property type="match status" value="1"/>
</dbReference>
<dbReference type="PANTHER" id="PTHR11609">
    <property type="entry name" value="PURINE BIOSYNTHESIS PROTEIN 6/7, PUR6/7"/>
    <property type="match status" value="1"/>
</dbReference>
<dbReference type="Pfam" id="PF02222">
    <property type="entry name" value="ATP-grasp"/>
    <property type="match status" value="1"/>
</dbReference>
<dbReference type="InterPro" id="IPR011761">
    <property type="entry name" value="ATP-grasp"/>
</dbReference>
<dbReference type="PROSITE" id="PS50975">
    <property type="entry name" value="ATP_GRASP"/>
    <property type="match status" value="1"/>
</dbReference>
<dbReference type="InterPro" id="IPR013815">
    <property type="entry name" value="ATP_grasp_subdomain_1"/>
</dbReference>
<comment type="similarity">
    <text evidence="5 6">Belongs to the PurK/PurT family.</text>
</comment>
<dbReference type="InterPro" id="IPR003135">
    <property type="entry name" value="ATP-grasp_carboxylate-amine"/>
</dbReference>
<feature type="domain" description="ATP-grasp" evidence="7">
    <location>
        <begin position="118"/>
        <end position="303"/>
    </location>
</feature>
<dbReference type="NCBIfam" id="TIGR01161">
    <property type="entry name" value="purK"/>
    <property type="match status" value="1"/>
</dbReference>
<name>A0A518D3Y0_9BACT</name>
<keyword evidence="1 5" id="KW-0436">Ligase</keyword>
<evidence type="ECO:0000256" key="4">
    <source>
        <dbReference type="ARBA" id="ARBA00022840"/>
    </source>
</evidence>
<evidence type="ECO:0000256" key="1">
    <source>
        <dbReference type="ARBA" id="ARBA00022598"/>
    </source>
</evidence>
<dbReference type="Gene3D" id="3.30.1490.20">
    <property type="entry name" value="ATP-grasp fold, A domain"/>
    <property type="match status" value="1"/>
</dbReference>
<dbReference type="EMBL" id="CP036290">
    <property type="protein sequence ID" value="QDU86180.1"/>
    <property type="molecule type" value="Genomic_DNA"/>
</dbReference>
<reference evidence="8 9" key="1">
    <citation type="submission" date="2019-02" db="EMBL/GenBank/DDBJ databases">
        <title>Deep-cultivation of Planctomycetes and their phenomic and genomic characterization uncovers novel biology.</title>
        <authorList>
            <person name="Wiegand S."/>
            <person name="Jogler M."/>
            <person name="Boedeker C."/>
            <person name="Pinto D."/>
            <person name="Vollmers J."/>
            <person name="Rivas-Marin E."/>
            <person name="Kohn T."/>
            <person name="Peeters S.H."/>
            <person name="Heuer A."/>
            <person name="Rast P."/>
            <person name="Oberbeckmann S."/>
            <person name="Bunk B."/>
            <person name="Jeske O."/>
            <person name="Meyerdierks A."/>
            <person name="Storesund J.E."/>
            <person name="Kallscheuer N."/>
            <person name="Luecker S."/>
            <person name="Lage O.M."/>
            <person name="Pohl T."/>
            <person name="Merkel B.J."/>
            <person name="Hornburger P."/>
            <person name="Mueller R.-W."/>
            <person name="Bruemmer F."/>
            <person name="Labrenz M."/>
            <person name="Spormann A.M."/>
            <person name="Op den Camp H."/>
            <person name="Overmann J."/>
            <person name="Amann R."/>
            <person name="Jetten M.S.M."/>
            <person name="Mascher T."/>
            <person name="Medema M.H."/>
            <person name="Devos D.P."/>
            <person name="Kaster A.-K."/>
            <person name="Ovreas L."/>
            <person name="Rohde M."/>
            <person name="Galperin M.Y."/>
            <person name="Jogler C."/>
        </authorList>
    </citation>
    <scope>NUCLEOTIDE SEQUENCE [LARGE SCALE GENOMIC DNA]</scope>
    <source>
        <strain evidence="8 9">Pla163</strain>
    </source>
</reference>
<dbReference type="RefSeq" id="WP_419186040.1">
    <property type="nucleotide sequence ID" value="NZ_CP036290.1"/>
</dbReference>
<dbReference type="InterPro" id="IPR005875">
    <property type="entry name" value="PurK"/>
</dbReference>
<dbReference type="SUPFAM" id="SSF51246">
    <property type="entry name" value="Rudiment single hybrid motif"/>
    <property type="match status" value="1"/>
</dbReference>
<accession>A0A518D3Y0</accession>
<dbReference type="InterPro" id="IPR016185">
    <property type="entry name" value="PreATP-grasp_dom_sf"/>
</dbReference>
<evidence type="ECO:0000259" key="7">
    <source>
        <dbReference type="PROSITE" id="PS50975"/>
    </source>
</evidence>
<dbReference type="PANTHER" id="PTHR11609:SF5">
    <property type="entry name" value="PHOSPHORIBOSYLAMINOIMIDAZOLE CARBOXYLASE"/>
    <property type="match status" value="1"/>
</dbReference>
<dbReference type="Proteomes" id="UP000319342">
    <property type="component" value="Chromosome"/>
</dbReference>
<dbReference type="UniPathway" id="UPA00074">
    <property type="reaction ID" value="UER00942"/>
</dbReference>
<dbReference type="SUPFAM" id="SSF52440">
    <property type="entry name" value="PreATP-grasp domain"/>
    <property type="match status" value="1"/>
</dbReference>
<evidence type="ECO:0000256" key="6">
    <source>
        <dbReference type="RuleBase" id="RU361200"/>
    </source>
</evidence>
<proteinExistence type="inferred from homology"/>
<evidence type="ECO:0000256" key="2">
    <source>
        <dbReference type="ARBA" id="ARBA00022741"/>
    </source>
</evidence>
<comment type="function">
    <text evidence="5">Catalyzes the ATP-dependent conversion of 5-aminoimidazole ribonucleotide (AIR) and HCO(3)(-) to N5-carboxyaminoimidazole ribonucleotide (N5-CAIR).</text>
</comment>
<feature type="binding site" evidence="5">
    <location>
        <begin position="273"/>
        <end position="274"/>
    </location>
    <ligand>
        <name>ATP</name>
        <dbReference type="ChEBI" id="CHEBI:30616"/>
    </ligand>
</feature>
<keyword evidence="9" id="KW-1185">Reference proteome</keyword>
<organism evidence="8 9">
    <name type="scientific">Rohdeia mirabilis</name>
    <dbReference type="NCBI Taxonomy" id="2528008"/>
    <lineage>
        <taxon>Bacteria</taxon>
        <taxon>Pseudomonadati</taxon>
        <taxon>Planctomycetota</taxon>
        <taxon>Planctomycetia</taxon>
        <taxon>Planctomycetia incertae sedis</taxon>
        <taxon>Rohdeia</taxon>
    </lineage>
</organism>
<feature type="binding site" evidence="5">
    <location>
        <position position="197"/>
    </location>
    <ligand>
        <name>ATP</name>
        <dbReference type="ChEBI" id="CHEBI:30616"/>
    </ligand>
</feature>
<dbReference type="Pfam" id="PF17769">
    <property type="entry name" value="PurK_C"/>
    <property type="match status" value="1"/>
</dbReference>
<gene>
    <name evidence="5 6 8" type="primary">purK</name>
    <name evidence="8" type="ORF">Pla163_33300</name>
</gene>
<evidence type="ECO:0000256" key="5">
    <source>
        <dbReference type="HAMAP-Rule" id="MF_01928"/>
    </source>
</evidence>
<dbReference type="HAMAP" id="MF_01928">
    <property type="entry name" value="PurK"/>
    <property type="match status" value="1"/>
</dbReference>
<dbReference type="Pfam" id="PF22660">
    <property type="entry name" value="RS_preATP-grasp-like"/>
    <property type="match status" value="1"/>
</dbReference>
<dbReference type="GO" id="GO:0006189">
    <property type="term" value="P:'de novo' IMP biosynthetic process"/>
    <property type="evidence" value="ECO:0007669"/>
    <property type="project" value="UniProtKB-UniRule"/>
</dbReference>